<feature type="compositionally biased region" description="Low complexity" evidence="1">
    <location>
        <begin position="25"/>
        <end position="35"/>
    </location>
</feature>
<protein>
    <submittedName>
        <fullName evidence="2">Uncharacterized protein</fullName>
    </submittedName>
</protein>
<feature type="region of interest" description="Disordered" evidence="1">
    <location>
        <begin position="81"/>
        <end position="118"/>
    </location>
</feature>
<keyword evidence="3" id="KW-1185">Reference proteome</keyword>
<feature type="region of interest" description="Disordered" evidence="1">
    <location>
        <begin position="16"/>
        <end position="66"/>
    </location>
</feature>
<sequence>MTFLMPHELFAFMRLNATTPPPPSEAAESVGSSSTISDDHHEEVSSSSARSAASSSHHKQCRKRSLPWSFEYDQPTAFLVKKHNSLPSPPSSSSTNNLGFVGRKRSPSAAPTATTTAEPAMKKLKSKKDYDLEGILRLPHQIFHYFRTIRGNNAINS</sequence>
<dbReference type="EMBL" id="VOIH02000002">
    <property type="protein sequence ID" value="KAF3454386.1"/>
    <property type="molecule type" value="Genomic_DNA"/>
</dbReference>
<feature type="compositionally biased region" description="Low complexity" evidence="1">
    <location>
        <begin position="45"/>
        <end position="55"/>
    </location>
</feature>
<name>A0A8K0MPY5_9ROSA</name>
<evidence type="ECO:0000313" key="2">
    <source>
        <dbReference type="EMBL" id="KAF3454386.1"/>
    </source>
</evidence>
<gene>
    <name evidence="2" type="ORF">FNV43_RR04833</name>
</gene>
<dbReference type="Proteomes" id="UP000796880">
    <property type="component" value="Unassembled WGS sequence"/>
</dbReference>
<evidence type="ECO:0000313" key="3">
    <source>
        <dbReference type="Proteomes" id="UP000796880"/>
    </source>
</evidence>
<reference evidence="2" key="1">
    <citation type="submission" date="2020-03" db="EMBL/GenBank/DDBJ databases">
        <title>A high-quality chromosome-level genome assembly of a woody plant with both climbing and erect habits, Rhamnella rubrinervis.</title>
        <authorList>
            <person name="Lu Z."/>
            <person name="Yang Y."/>
            <person name="Zhu X."/>
            <person name="Sun Y."/>
        </authorList>
    </citation>
    <scope>NUCLEOTIDE SEQUENCE</scope>
    <source>
        <strain evidence="2">BYM</strain>
        <tissue evidence="2">Leaf</tissue>
    </source>
</reference>
<organism evidence="2 3">
    <name type="scientific">Rhamnella rubrinervis</name>
    <dbReference type="NCBI Taxonomy" id="2594499"/>
    <lineage>
        <taxon>Eukaryota</taxon>
        <taxon>Viridiplantae</taxon>
        <taxon>Streptophyta</taxon>
        <taxon>Embryophyta</taxon>
        <taxon>Tracheophyta</taxon>
        <taxon>Spermatophyta</taxon>
        <taxon>Magnoliopsida</taxon>
        <taxon>eudicotyledons</taxon>
        <taxon>Gunneridae</taxon>
        <taxon>Pentapetalae</taxon>
        <taxon>rosids</taxon>
        <taxon>fabids</taxon>
        <taxon>Rosales</taxon>
        <taxon>Rhamnaceae</taxon>
        <taxon>rhamnoid group</taxon>
        <taxon>Rhamneae</taxon>
        <taxon>Rhamnella</taxon>
    </lineage>
</organism>
<proteinExistence type="predicted"/>
<accession>A0A8K0MPY5</accession>
<evidence type="ECO:0000256" key="1">
    <source>
        <dbReference type="SAM" id="MobiDB-lite"/>
    </source>
</evidence>
<feature type="compositionally biased region" description="Low complexity" evidence="1">
    <location>
        <begin position="107"/>
        <end position="117"/>
    </location>
</feature>
<feature type="compositionally biased region" description="Basic residues" evidence="1">
    <location>
        <begin position="56"/>
        <end position="65"/>
    </location>
</feature>
<dbReference type="AlphaFoldDB" id="A0A8K0MPY5"/>
<comment type="caution">
    <text evidence="2">The sequence shown here is derived from an EMBL/GenBank/DDBJ whole genome shotgun (WGS) entry which is preliminary data.</text>
</comment>